<evidence type="ECO:0000313" key="1">
    <source>
        <dbReference type="EMBL" id="KAH3703340.1"/>
    </source>
</evidence>
<name>A0A9D3YQZ9_DREPO</name>
<protein>
    <submittedName>
        <fullName evidence="1">Uncharacterized protein</fullName>
    </submittedName>
</protein>
<organism evidence="1 2">
    <name type="scientific">Dreissena polymorpha</name>
    <name type="common">Zebra mussel</name>
    <name type="synonym">Mytilus polymorpha</name>
    <dbReference type="NCBI Taxonomy" id="45954"/>
    <lineage>
        <taxon>Eukaryota</taxon>
        <taxon>Metazoa</taxon>
        <taxon>Spiralia</taxon>
        <taxon>Lophotrochozoa</taxon>
        <taxon>Mollusca</taxon>
        <taxon>Bivalvia</taxon>
        <taxon>Autobranchia</taxon>
        <taxon>Heteroconchia</taxon>
        <taxon>Euheterodonta</taxon>
        <taxon>Imparidentia</taxon>
        <taxon>Neoheterodontei</taxon>
        <taxon>Myida</taxon>
        <taxon>Dreissenoidea</taxon>
        <taxon>Dreissenidae</taxon>
        <taxon>Dreissena</taxon>
    </lineage>
</organism>
<reference evidence="1" key="2">
    <citation type="submission" date="2020-11" db="EMBL/GenBank/DDBJ databases">
        <authorList>
            <person name="McCartney M.A."/>
            <person name="Auch B."/>
            <person name="Kono T."/>
            <person name="Mallez S."/>
            <person name="Becker A."/>
            <person name="Gohl D.M."/>
            <person name="Silverstein K.A.T."/>
            <person name="Koren S."/>
            <person name="Bechman K.B."/>
            <person name="Herman A."/>
            <person name="Abrahante J.E."/>
            <person name="Garbe J."/>
        </authorList>
    </citation>
    <scope>NUCLEOTIDE SEQUENCE</scope>
    <source>
        <strain evidence="1">Duluth1</strain>
        <tissue evidence="1">Whole animal</tissue>
    </source>
</reference>
<comment type="caution">
    <text evidence="1">The sequence shown here is derived from an EMBL/GenBank/DDBJ whole genome shotgun (WGS) entry which is preliminary data.</text>
</comment>
<accession>A0A9D3YQZ9</accession>
<dbReference type="AlphaFoldDB" id="A0A9D3YQZ9"/>
<dbReference type="EMBL" id="JAIWYP010000015">
    <property type="protein sequence ID" value="KAH3703340.1"/>
    <property type="molecule type" value="Genomic_DNA"/>
</dbReference>
<keyword evidence="2" id="KW-1185">Reference proteome</keyword>
<evidence type="ECO:0000313" key="2">
    <source>
        <dbReference type="Proteomes" id="UP000828390"/>
    </source>
</evidence>
<gene>
    <name evidence="1" type="ORF">DPMN_078374</name>
</gene>
<sequence length="54" mass="6153">MKRVITENRAFPKSDVLNVLVMVIIEGPANEAVDFGRMVDAWQQEKPRRTVLPS</sequence>
<dbReference type="Proteomes" id="UP000828390">
    <property type="component" value="Unassembled WGS sequence"/>
</dbReference>
<proteinExistence type="predicted"/>
<reference evidence="1" key="1">
    <citation type="journal article" date="2019" name="bioRxiv">
        <title>The Genome of the Zebra Mussel, Dreissena polymorpha: A Resource for Invasive Species Research.</title>
        <authorList>
            <person name="McCartney M.A."/>
            <person name="Auch B."/>
            <person name="Kono T."/>
            <person name="Mallez S."/>
            <person name="Zhang Y."/>
            <person name="Obille A."/>
            <person name="Becker A."/>
            <person name="Abrahante J.E."/>
            <person name="Garbe J."/>
            <person name="Badalamenti J.P."/>
            <person name="Herman A."/>
            <person name="Mangelson H."/>
            <person name="Liachko I."/>
            <person name="Sullivan S."/>
            <person name="Sone E.D."/>
            <person name="Koren S."/>
            <person name="Silverstein K.A.T."/>
            <person name="Beckman K.B."/>
            <person name="Gohl D.M."/>
        </authorList>
    </citation>
    <scope>NUCLEOTIDE SEQUENCE</scope>
    <source>
        <strain evidence="1">Duluth1</strain>
        <tissue evidence="1">Whole animal</tissue>
    </source>
</reference>